<evidence type="ECO:0000313" key="4">
    <source>
        <dbReference type="Proteomes" id="UP001501427"/>
    </source>
</evidence>
<comment type="caution">
    <text evidence="2">The sequence shown here is derived from an EMBL/GenBank/DDBJ whole genome shotgun (WGS) entry which is preliminary data.</text>
</comment>
<reference evidence="2 3" key="2">
    <citation type="submission" date="2020-08" db="EMBL/GenBank/DDBJ databases">
        <title>Sequencing the genomes of 1000 actinobacteria strains.</title>
        <authorList>
            <person name="Klenk H.-P."/>
        </authorList>
    </citation>
    <scope>NUCLEOTIDE SEQUENCE [LARGE SCALE GENOMIC DNA]</scope>
    <source>
        <strain evidence="2 3">DSM 44772</strain>
    </source>
</reference>
<dbReference type="RefSeq" id="WP_184887489.1">
    <property type="nucleotide sequence ID" value="NZ_BAAAHD010000052.1"/>
</dbReference>
<evidence type="ECO:0000313" key="1">
    <source>
        <dbReference type="EMBL" id="GAA0581559.1"/>
    </source>
</evidence>
<evidence type="ECO:0000313" key="3">
    <source>
        <dbReference type="Proteomes" id="UP000549343"/>
    </source>
</evidence>
<dbReference type="EMBL" id="JACHMV010000001">
    <property type="protein sequence ID" value="MBB4777193.1"/>
    <property type="molecule type" value="Genomic_DNA"/>
</dbReference>
<evidence type="ECO:0000313" key="2">
    <source>
        <dbReference type="EMBL" id="MBB4777193.1"/>
    </source>
</evidence>
<name>A0A7W7IHH1_9ACTN</name>
<organism evidence="2 3">
    <name type="scientific">Actinomadura livida</name>
    <dbReference type="NCBI Taxonomy" id="79909"/>
    <lineage>
        <taxon>Bacteria</taxon>
        <taxon>Bacillati</taxon>
        <taxon>Actinomycetota</taxon>
        <taxon>Actinomycetes</taxon>
        <taxon>Streptosporangiales</taxon>
        <taxon>Thermomonosporaceae</taxon>
        <taxon>Actinomadura</taxon>
    </lineage>
</organism>
<protein>
    <submittedName>
        <fullName evidence="2">Uncharacterized protein</fullName>
    </submittedName>
</protein>
<keyword evidence="4" id="KW-1185">Reference proteome</keyword>
<reference evidence="1" key="3">
    <citation type="submission" date="2023-12" db="EMBL/GenBank/DDBJ databases">
        <authorList>
            <person name="Sun Q."/>
            <person name="Inoue M."/>
        </authorList>
    </citation>
    <scope>NUCLEOTIDE SEQUENCE</scope>
    <source>
        <strain evidence="1">JCM 10667</strain>
    </source>
</reference>
<gene>
    <name evidence="2" type="ORF">F4557_005611</name>
    <name evidence="1" type="ORF">GCM10009546_50020</name>
</gene>
<proteinExistence type="predicted"/>
<dbReference type="AlphaFoldDB" id="A0A7W7IHH1"/>
<accession>A0A7W7IHH1</accession>
<dbReference type="Proteomes" id="UP000549343">
    <property type="component" value="Unassembled WGS sequence"/>
</dbReference>
<sequence length="67" mass="7456">MITKIEKLGDRLLSLVVPRATASAICSCKWLGACTRTTDEWRCIYGMYAFRTCCYANPCQATACLPD</sequence>
<dbReference type="Proteomes" id="UP001501427">
    <property type="component" value="Unassembled WGS sequence"/>
</dbReference>
<dbReference type="EMBL" id="BAAAHD010000052">
    <property type="protein sequence ID" value="GAA0581559.1"/>
    <property type="molecule type" value="Genomic_DNA"/>
</dbReference>
<reference evidence="1 4" key="1">
    <citation type="journal article" date="2019" name="Int. J. Syst. Evol. Microbiol.">
        <title>The Global Catalogue of Microorganisms (GCM) 10K type strain sequencing project: providing services to taxonomists for standard genome sequencing and annotation.</title>
        <authorList>
            <consortium name="The Broad Institute Genomics Platform"/>
            <consortium name="The Broad Institute Genome Sequencing Center for Infectious Disease"/>
            <person name="Wu L."/>
            <person name="Ma J."/>
        </authorList>
    </citation>
    <scope>NUCLEOTIDE SEQUENCE [LARGE SCALE GENOMIC DNA]</scope>
    <source>
        <strain evidence="1 4">JCM 10667</strain>
    </source>
</reference>